<proteinExistence type="predicted"/>
<name>A0ABV4JZC1_9BACT</name>
<dbReference type="CDD" id="cd07247">
    <property type="entry name" value="SgaA_N_like"/>
    <property type="match status" value="1"/>
</dbReference>
<evidence type="ECO:0000313" key="2">
    <source>
        <dbReference type="EMBL" id="MEZ7195119.1"/>
    </source>
</evidence>
<dbReference type="Gene3D" id="3.10.180.10">
    <property type="entry name" value="2,3-Dihydroxybiphenyl 1,2-Dioxygenase, domain 1"/>
    <property type="match status" value="1"/>
</dbReference>
<reference evidence="2 3" key="1">
    <citation type="submission" date="2024-08" db="EMBL/GenBank/DDBJ databases">
        <title>Sulfate-reducing bacteria isolated from formation water of the oil field in Kazakhstan and description of Pseudodesulfovibrio sp.</title>
        <authorList>
            <person name="Bidzhieva S.K."/>
            <person name="Tourova T.P."/>
            <person name="Grouzdev D.S."/>
            <person name="Beletsky A.V."/>
            <person name="Sokolova D.S."/>
            <person name="Samigullina S.R."/>
            <person name="Poltaraus A.B."/>
            <person name="Avtukh A.N."/>
            <person name="Tereshina V.M."/>
            <person name="Zhaparov N.S."/>
            <person name="Mardanov A.V."/>
            <person name="Nazina T.N."/>
        </authorList>
    </citation>
    <scope>NUCLEOTIDE SEQUENCE [LARGE SCALE GENOMIC DNA]</scope>
    <source>
        <strain evidence="2 3">9FUS</strain>
    </source>
</reference>
<dbReference type="EMBL" id="JBGLYH010000001">
    <property type="protein sequence ID" value="MEZ7195119.1"/>
    <property type="molecule type" value="Genomic_DNA"/>
</dbReference>
<evidence type="ECO:0000259" key="1">
    <source>
        <dbReference type="PROSITE" id="PS51819"/>
    </source>
</evidence>
<evidence type="ECO:0000313" key="3">
    <source>
        <dbReference type="Proteomes" id="UP001568698"/>
    </source>
</evidence>
<dbReference type="Proteomes" id="UP001568698">
    <property type="component" value="Unassembled WGS sequence"/>
</dbReference>
<dbReference type="InterPro" id="IPR052164">
    <property type="entry name" value="Anthracycline_SecMetBiosynth"/>
</dbReference>
<gene>
    <name evidence="2" type="ORF">AB6M95_00025</name>
</gene>
<dbReference type="InterPro" id="IPR004360">
    <property type="entry name" value="Glyas_Fos-R_dOase_dom"/>
</dbReference>
<feature type="domain" description="VOC" evidence="1">
    <location>
        <begin position="9"/>
        <end position="126"/>
    </location>
</feature>
<protein>
    <submittedName>
        <fullName evidence="2">VOC family protein</fullName>
    </submittedName>
</protein>
<dbReference type="PANTHER" id="PTHR33993">
    <property type="entry name" value="GLYOXALASE-RELATED"/>
    <property type="match status" value="1"/>
</dbReference>
<dbReference type="PANTHER" id="PTHR33993:SF14">
    <property type="entry name" value="GB|AAF24581.1"/>
    <property type="match status" value="1"/>
</dbReference>
<sequence length="132" mass="14381">MQPRETHGAFSWNELITTDLESARAFYGRLFGWTFVESETIYGNTYLVAFKGQDMVGGMMLKDGNVAENVAPCWDPYVTVDDVDASAKEAVALGGELLVPPTDIPNVGRFCAIRDPQGIALNLVTYARSAGE</sequence>
<accession>A0ABV4JZC1</accession>
<dbReference type="Pfam" id="PF00903">
    <property type="entry name" value="Glyoxalase"/>
    <property type="match status" value="1"/>
</dbReference>
<dbReference type="PROSITE" id="PS51819">
    <property type="entry name" value="VOC"/>
    <property type="match status" value="1"/>
</dbReference>
<dbReference type="InterPro" id="IPR029068">
    <property type="entry name" value="Glyas_Bleomycin-R_OHBP_Dase"/>
</dbReference>
<dbReference type="RefSeq" id="WP_371384674.1">
    <property type="nucleotide sequence ID" value="NZ_JBGLYH010000001.1"/>
</dbReference>
<dbReference type="InterPro" id="IPR037523">
    <property type="entry name" value="VOC_core"/>
</dbReference>
<organism evidence="2 3">
    <name type="scientific">Pseudodesulfovibrio karagichevae</name>
    <dbReference type="NCBI Taxonomy" id="3239305"/>
    <lineage>
        <taxon>Bacteria</taxon>
        <taxon>Pseudomonadati</taxon>
        <taxon>Thermodesulfobacteriota</taxon>
        <taxon>Desulfovibrionia</taxon>
        <taxon>Desulfovibrionales</taxon>
        <taxon>Desulfovibrionaceae</taxon>
    </lineage>
</organism>
<dbReference type="SUPFAM" id="SSF54593">
    <property type="entry name" value="Glyoxalase/Bleomycin resistance protein/Dihydroxybiphenyl dioxygenase"/>
    <property type="match status" value="1"/>
</dbReference>
<comment type="caution">
    <text evidence="2">The sequence shown here is derived from an EMBL/GenBank/DDBJ whole genome shotgun (WGS) entry which is preliminary data.</text>
</comment>
<keyword evidence="3" id="KW-1185">Reference proteome</keyword>